<dbReference type="AlphaFoldDB" id="A0A969PNV1"/>
<comment type="caution">
    <text evidence="1">The sequence shown here is derived from an EMBL/GenBank/DDBJ whole genome shotgun (WGS) entry which is preliminary data.</text>
</comment>
<protein>
    <submittedName>
        <fullName evidence="1">Uncharacterized protein</fullName>
    </submittedName>
</protein>
<gene>
    <name evidence="1" type="ORF">HCN83_08655</name>
</gene>
<proteinExistence type="predicted"/>
<reference evidence="1 2" key="1">
    <citation type="submission" date="2020-03" db="EMBL/GenBank/DDBJ databases">
        <title>Assessment of the enzymatic potential of alkaline-tolerant lipase obtained from Bacillus luteus H11 (technogenic soil) for the bioremediation of saline soils contaminated with petroleum substances.</title>
        <authorList>
            <person name="Kalwasinska A."/>
        </authorList>
    </citation>
    <scope>NUCLEOTIDE SEQUENCE [LARGE SCALE GENOMIC DNA]</scope>
    <source>
        <strain evidence="1 2">H11</strain>
    </source>
</reference>
<accession>A0A969PNV1</accession>
<evidence type="ECO:0000313" key="1">
    <source>
        <dbReference type="EMBL" id="NJP37655.1"/>
    </source>
</evidence>
<keyword evidence="2" id="KW-1185">Reference proteome</keyword>
<dbReference type="EMBL" id="JAATHJ010000010">
    <property type="protein sequence ID" value="NJP37655.1"/>
    <property type="molecule type" value="Genomic_DNA"/>
</dbReference>
<evidence type="ECO:0000313" key="2">
    <source>
        <dbReference type="Proteomes" id="UP000752012"/>
    </source>
</evidence>
<dbReference type="Proteomes" id="UP000752012">
    <property type="component" value="Unassembled WGS sequence"/>
</dbReference>
<organism evidence="1 2">
    <name type="scientific">Alkalicoccus luteus</name>
    <dbReference type="NCBI Taxonomy" id="1237094"/>
    <lineage>
        <taxon>Bacteria</taxon>
        <taxon>Bacillati</taxon>
        <taxon>Bacillota</taxon>
        <taxon>Bacilli</taxon>
        <taxon>Bacillales</taxon>
        <taxon>Bacillaceae</taxon>
        <taxon>Alkalicoccus</taxon>
    </lineage>
</organism>
<sequence length="105" mass="11819">MWKQSERGYIMLEVSLALLILSGAALVCAAVIAAYETERDIRHLEKAAAEYLTEKSLFDVQSRGIAYVEGVNLVIEQQEAHPFTEVCLQGGDSGREIRVCKYYYK</sequence>
<name>A0A969PNV1_9BACI</name>
<dbReference type="RefSeq" id="WP_168006391.1">
    <property type="nucleotide sequence ID" value="NZ_JAATHJ010000010.1"/>
</dbReference>